<protein>
    <submittedName>
        <fullName evidence="2">Type II secretion system protein</fullName>
    </submittedName>
</protein>
<reference evidence="2 3" key="1">
    <citation type="submission" date="2021-01" db="EMBL/GenBank/DDBJ databases">
        <title>Genome public.</title>
        <authorList>
            <person name="Liu C."/>
            <person name="Sun Q."/>
        </authorList>
    </citation>
    <scope>NUCLEOTIDE SEQUENCE [LARGE SCALE GENOMIC DNA]</scope>
    <source>
        <strain evidence="2 3">YIM B02515</strain>
    </source>
</reference>
<evidence type="ECO:0000256" key="1">
    <source>
        <dbReference type="SAM" id="Phobius"/>
    </source>
</evidence>
<keyword evidence="3" id="KW-1185">Reference proteome</keyword>
<dbReference type="EMBL" id="JAESWC010000018">
    <property type="protein sequence ID" value="MBL4937925.1"/>
    <property type="molecule type" value="Genomic_DNA"/>
</dbReference>
<organism evidence="2 3">
    <name type="scientific">Clostridium rhizosphaerae</name>
    <dbReference type="NCBI Taxonomy" id="2803861"/>
    <lineage>
        <taxon>Bacteria</taxon>
        <taxon>Bacillati</taxon>
        <taxon>Bacillota</taxon>
        <taxon>Clostridia</taxon>
        <taxon>Eubacteriales</taxon>
        <taxon>Clostridiaceae</taxon>
        <taxon>Clostridium</taxon>
    </lineage>
</organism>
<evidence type="ECO:0000313" key="3">
    <source>
        <dbReference type="Proteomes" id="UP000632377"/>
    </source>
</evidence>
<name>A0ABS1TF01_9CLOT</name>
<evidence type="ECO:0000313" key="2">
    <source>
        <dbReference type="EMBL" id="MBL4937925.1"/>
    </source>
</evidence>
<gene>
    <name evidence="2" type="ORF">JK636_19635</name>
</gene>
<keyword evidence="1" id="KW-0472">Membrane</keyword>
<comment type="caution">
    <text evidence="2">The sequence shown here is derived from an EMBL/GenBank/DDBJ whole genome shotgun (WGS) entry which is preliminary data.</text>
</comment>
<keyword evidence="1" id="KW-1133">Transmembrane helix</keyword>
<accession>A0ABS1TF01</accession>
<feature type="transmembrane region" description="Helical" evidence="1">
    <location>
        <begin position="12"/>
        <end position="30"/>
    </location>
</feature>
<dbReference type="RefSeq" id="WP_202750666.1">
    <property type="nucleotide sequence ID" value="NZ_JAESWC010000018.1"/>
</dbReference>
<dbReference type="Proteomes" id="UP000632377">
    <property type="component" value="Unassembled WGS sequence"/>
</dbReference>
<sequence length="146" mass="16787">MLKLSKKSGFMLIEVLCSISIILILFTAILTSELNIKKLQDVNKKKYEYVTVMEAVKNEILLNKTYEDIKKLYSENKKIIHKEQLTINSIQSTDFQDLFSENTKVEDTYLLLGVIDGEVLTINLELHTKVNSKEEVITCSFSKGNY</sequence>
<keyword evidence="1" id="KW-0812">Transmembrane</keyword>
<proteinExistence type="predicted"/>